<dbReference type="PANTHER" id="PTHR31793">
    <property type="entry name" value="4-HYDROXYBENZOYL-COA THIOESTERASE FAMILY MEMBER"/>
    <property type="match status" value="1"/>
</dbReference>
<comment type="similarity">
    <text evidence="1">Belongs to the 4-hydroxybenzoyl-CoA thioesterase family.</text>
</comment>
<dbReference type="SUPFAM" id="SSF158446">
    <property type="entry name" value="IVS-encoded protein-like"/>
    <property type="match status" value="1"/>
</dbReference>
<comment type="caution">
    <text evidence="3">The sequence shown here is derived from an EMBL/GenBank/DDBJ whole genome shotgun (WGS) entry which is preliminary data.</text>
</comment>
<gene>
    <name evidence="3" type="ORF">BES34_014510</name>
</gene>
<evidence type="ECO:0000256" key="1">
    <source>
        <dbReference type="ARBA" id="ARBA00005953"/>
    </source>
</evidence>
<reference evidence="3" key="1">
    <citation type="submission" date="2018-01" db="EMBL/GenBank/DDBJ databases">
        <title>Genomic characterization of Leptospira inadai serogroup Lyme isolated from captured rat in Brazil and comparative analysis with human reference strain.</title>
        <authorList>
            <person name="Moreno L.Z."/>
            <person name="Loureiro A.P."/>
            <person name="Miraglia F."/>
            <person name="Kremer F.S."/>
            <person name="Eslabao M.R."/>
            <person name="Dellagostin O.A."/>
            <person name="Lilenbaum W."/>
            <person name="Moreno A.M."/>
        </authorList>
    </citation>
    <scope>NUCLEOTIDE SEQUENCE [LARGE SCALE GENOMIC DNA]</scope>
    <source>
        <strain evidence="3">M34/99</strain>
    </source>
</reference>
<keyword evidence="2" id="KW-0378">Hydrolase</keyword>
<sequence length="294" mass="33612">MKSDGSSNGPEAEFPKKYFFSTEIPIRKIDLSLDIHVSFASVLDLVMEAHLQFFQFLGYSVTDIHGNSIIFANAVILYQGELLYKDRVVIDVSLDNIGEKSFDLYFRLSKDRRRQKVSLVKIRVLFFNYEQRKVVPVPDVFREKFETGKVPARVSPDVGEGNIVAKAADSYGGEIGFRKLEVWKLSHEFVLRLFNLCDIWKPQAEATLIEHVRSVASLLPVRIAGAWGARIRSEKIRNILRAKVHLEELRYLLVLVSDLGVADPKKELADLVKINLHLKKYLNRVRTGEARKIV</sequence>
<name>A0ABX4YGM2_9LEPT</name>
<evidence type="ECO:0000313" key="4">
    <source>
        <dbReference type="Proteomes" id="UP000094669"/>
    </source>
</evidence>
<dbReference type="EMBL" id="MCRM02000016">
    <property type="protein sequence ID" value="PNV74222.1"/>
    <property type="molecule type" value="Genomic_DNA"/>
</dbReference>
<dbReference type="Pfam" id="PF13279">
    <property type="entry name" value="4HBT_2"/>
    <property type="match status" value="1"/>
</dbReference>
<dbReference type="SUPFAM" id="SSF54637">
    <property type="entry name" value="Thioesterase/thiol ester dehydrase-isomerase"/>
    <property type="match status" value="1"/>
</dbReference>
<proteinExistence type="inferred from homology"/>
<dbReference type="CDD" id="cd00586">
    <property type="entry name" value="4HBT"/>
    <property type="match status" value="1"/>
</dbReference>
<dbReference type="NCBIfam" id="TIGR02436">
    <property type="entry name" value="four helix bundle protein"/>
    <property type="match status" value="1"/>
</dbReference>
<dbReference type="InterPro" id="IPR050563">
    <property type="entry name" value="4-hydroxybenzoyl-CoA_TE"/>
</dbReference>
<dbReference type="Pfam" id="PF05635">
    <property type="entry name" value="23S_rRNA_IVP"/>
    <property type="match status" value="1"/>
</dbReference>
<dbReference type="Proteomes" id="UP000094669">
    <property type="component" value="Unassembled WGS sequence"/>
</dbReference>
<dbReference type="InterPro" id="IPR036583">
    <property type="entry name" value="23S_rRNA_IVS_sf"/>
</dbReference>
<dbReference type="Gene3D" id="1.20.1440.60">
    <property type="entry name" value="23S rRNA-intervening sequence"/>
    <property type="match status" value="1"/>
</dbReference>
<evidence type="ECO:0000256" key="2">
    <source>
        <dbReference type="ARBA" id="ARBA00022801"/>
    </source>
</evidence>
<dbReference type="InterPro" id="IPR029069">
    <property type="entry name" value="HotDog_dom_sf"/>
</dbReference>
<dbReference type="InterPro" id="IPR012657">
    <property type="entry name" value="23S_rRNA-intervening_sequence"/>
</dbReference>
<protein>
    <submittedName>
        <fullName evidence="3">Four helix bundle protein</fullName>
    </submittedName>
</protein>
<accession>A0ABX4YGM2</accession>
<evidence type="ECO:0000313" key="3">
    <source>
        <dbReference type="EMBL" id="PNV74222.1"/>
    </source>
</evidence>
<organism evidence="3 4">
    <name type="scientific">Leptospira inadai serovar Lyme</name>
    <dbReference type="NCBI Taxonomy" id="293084"/>
    <lineage>
        <taxon>Bacteria</taxon>
        <taxon>Pseudomonadati</taxon>
        <taxon>Spirochaetota</taxon>
        <taxon>Spirochaetia</taxon>
        <taxon>Leptospirales</taxon>
        <taxon>Leptospiraceae</taxon>
        <taxon>Leptospira</taxon>
    </lineage>
</organism>
<dbReference type="PANTHER" id="PTHR31793:SF27">
    <property type="entry name" value="NOVEL THIOESTERASE SUPERFAMILY DOMAIN AND SAPOSIN A-TYPE DOMAIN CONTAINING PROTEIN (0610012H03RIK)"/>
    <property type="match status" value="1"/>
</dbReference>
<dbReference type="RefSeq" id="WP_020988117.1">
    <property type="nucleotide sequence ID" value="NZ_MCRM02000016.1"/>
</dbReference>
<keyword evidence="4" id="KW-1185">Reference proteome</keyword>
<dbReference type="Gene3D" id="3.10.129.10">
    <property type="entry name" value="Hotdog Thioesterase"/>
    <property type="match status" value="1"/>
</dbReference>